<accession>B3S1F5</accession>
<dbReference type="SUPFAM" id="SSF109905">
    <property type="entry name" value="Surp module (SWAP domain)"/>
    <property type="match status" value="1"/>
</dbReference>
<dbReference type="InterPro" id="IPR035967">
    <property type="entry name" value="SWAP/Surp_sf"/>
</dbReference>
<dbReference type="eggNOG" id="KOG4368">
    <property type="taxonomic scope" value="Eukaryota"/>
</dbReference>
<dbReference type="InParanoid" id="B3S1F5"/>
<dbReference type="InterPro" id="IPR000467">
    <property type="entry name" value="G_patch_dom"/>
</dbReference>
<feature type="compositionally biased region" description="Basic residues" evidence="1">
    <location>
        <begin position="352"/>
        <end position="368"/>
    </location>
</feature>
<dbReference type="GO" id="GO:0006396">
    <property type="term" value="P:RNA processing"/>
    <property type="evidence" value="ECO:0007669"/>
    <property type="project" value="InterPro"/>
</dbReference>
<dbReference type="Pfam" id="PF01805">
    <property type="entry name" value="Surp"/>
    <property type="match status" value="1"/>
</dbReference>
<feature type="region of interest" description="Disordered" evidence="1">
    <location>
        <begin position="334"/>
        <end position="401"/>
    </location>
</feature>
<evidence type="ECO:0000313" key="3">
    <source>
        <dbReference type="EMBL" id="EDV23318.1"/>
    </source>
</evidence>
<dbReference type="GO" id="GO:0048471">
    <property type="term" value="C:perinuclear region of cytoplasm"/>
    <property type="evidence" value="ECO:0000318"/>
    <property type="project" value="GO_Central"/>
</dbReference>
<dbReference type="PANTHER" id="PTHR12323">
    <property type="entry name" value="SR-RELATED CTD ASSOCIATED FACTOR 6"/>
    <property type="match status" value="1"/>
</dbReference>
<dbReference type="GO" id="GO:0003723">
    <property type="term" value="F:RNA binding"/>
    <property type="evidence" value="ECO:0007669"/>
    <property type="project" value="InterPro"/>
</dbReference>
<dbReference type="InterPro" id="IPR000061">
    <property type="entry name" value="Surp"/>
</dbReference>
<dbReference type="OMA" id="CESADHK"/>
<dbReference type="PROSITE" id="PS50174">
    <property type="entry name" value="G_PATCH"/>
    <property type="match status" value="1"/>
</dbReference>
<evidence type="ECO:0000256" key="1">
    <source>
        <dbReference type="SAM" id="MobiDB-lite"/>
    </source>
</evidence>
<dbReference type="CTD" id="6755122"/>
<evidence type="ECO:0000259" key="2">
    <source>
        <dbReference type="PROSITE" id="PS50174"/>
    </source>
</evidence>
<dbReference type="EMBL" id="DS985247">
    <property type="protein sequence ID" value="EDV23318.1"/>
    <property type="molecule type" value="Genomic_DNA"/>
</dbReference>
<dbReference type="Proteomes" id="UP000009022">
    <property type="component" value="Unassembled WGS sequence"/>
</dbReference>
<evidence type="ECO:0000313" key="4">
    <source>
        <dbReference type="Proteomes" id="UP000009022"/>
    </source>
</evidence>
<dbReference type="STRING" id="10228.B3S1F5"/>
<dbReference type="KEGG" id="tad:TRIADDRAFT_64054"/>
<proteinExistence type="predicted"/>
<dbReference type="PhylomeDB" id="B3S1F5"/>
<keyword evidence="4" id="KW-1185">Reference proteome</keyword>
<dbReference type="InterPro" id="IPR056721">
    <property type="entry name" value="DUF7819"/>
</dbReference>
<dbReference type="AlphaFoldDB" id="B3S1F5"/>
<gene>
    <name evidence="3" type="ORF">TRIADDRAFT_64054</name>
</gene>
<dbReference type="GO" id="GO:0006874">
    <property type="term" value="P:intracellular calcium ion homeostasis"/>
    <property type="evidence" value="ECO:0000318"/>
    <property type="project" value="GO_Central"/>
</dbReference>
<organism evidence="3 4">
    <name type="scientific">Trichoplax adhaerens</name>
    <name type="common">Trichoplax reptans</name>
    <dbReference type="NCBI Taxonomy" id="10228"/>
    <lineage>
        <taxon>Eukaryota</taxon>
        <taxon>Metazoa</taxon>
        <taxon>Placozoa</taxon>
        <taxon>Uniplacotomia</taxon>
        <taxon>Trichoplacea</taxon>
        <taxon>Trichoplacidae</taxon>
        <taxon>Trichoplax</taxon>
    </lineage>
</organism>
<dbReference type="FunCoup" id="B3S1F5">
    <property type="interactions" value="2211"/>
</dbReference>
<protein>
    <recommendedName>
        <fullName evidence="2">G-patch domain-containing protein</fullName>
    </recommendedName>
</protein>
<dbReference type="RefSeq" id="XP_002114228.1">
    <property type="nucleotide sequence ID" value="XM_002114192.1"/>
</dbReference>
<dbReference type="SMART" id="SM00443">
    <property type="entry name" value="G_patch"/>
    <property type="match status" value="1"/>
</dbReference>
<feature type="domain" description="G-patch" evidence="2">
    <location>
        <begin position="403"/>
        <end position="452"/>
    </location>
</feature>
<sequence length="475" mass="53303">MTKNKQRGNPKFSFLFGGPQHDFYNRCVAEERANMKAQSLQQMPPVVRHNVPPPLQSNVHPSIQTAPWRQQNPIPHAPSHQSVSFPPVQQPPGMLMQVAPPMHRMGIDANEFNDILKPVIETCSKDSALEHVIPPIFDAAFKSCESADHKQKLDKQVRHNSAYQQGTPKMQHVDSAGYSVPNMVPPLIPSQQPNAVGNQPPPNFIAHNPSSSMPPSSGQIPPPPLGMSVTTPDANQMQAKYYDLPAGLIVPLTKTCSTEYKSLEPGEVKLPLPQPPDEELLQALDTFYSFETKEGNLDSEGWNIEAVLAFTKTLPKRSLIQDRDLDQDRDLQEDVDAGATLDQNLDRQDRTGKRRSRSRSSSPRRSRSRSYSPKRSPRDRERRSITPPFVPFQSTRREDFINEDNVGHQLLRKMGWGGSGLGAKEQGIHEPIKEGEVRDKVDQYKGVGVSLNDAFDTYRKSKSYTYNRKPRGSDR</sequence>
<dbReference type="GeneID" id="6755122"/>
<dbReference type="OrthoDB" id="8883906at2759"/>
<dbReference type="PANTHER" id="PTHR12323:SF0">
    <property type="entry name" value="CALCIUM HOMEOSTASIS ENDOPLASMIC RETICULUM PROTEIN"/>
    <property type="match status" value="1"/>
</dbReference>
<dbReference type="HOGENOM" id="CLU_575324_0_0_1"/>
<dbReference type="Pfam" id="PF25127">
    <property type="entry name" value="DUF7819"/>
    <property type="match status" value="1"/>
</dbReference>
<reference evidence="3 4" key="1">
    <citation type="journal article" date="2008" name="Nature">
        <title>The Trichoplax genome and the nature of placozoans.</title>
        <authorList>
            <person name="Srivastava M."/>
            <person name="Begovic E."/>
            <person name="Chapman J."/>
            <person name="Putnam N.H."/>
            <person name="Hellsten U."/>
            <person name="Kawashima T."/>
            <person name="Kuo A."/>
            <person name="Mitros T."/>
            <person name="Salamov A."/>
            <person name="Carpenter M.L."/>
            <person name="Signorovitch A.Y."/>
            <person name="Moreno M.A."/>
            <person name="Kamm K."/>
            <person name="Grimwood J."/>
            <person name="Schmutz J."/>
            <person name="Shapiro H."/>
            <person name="Grigoriev I.V."/>
            <person name="Buss L.W."/>
            <person name="Schierwater B."/>
            <person name="Dellaporta S.L."/>
            <person name="Rokhsar D.S."/>
        </authorList>
    </citation>
    <scope>NUCLEOTIDE SEQUENCE [LARGE SCALE GENOMIC DNA]</scope>
    <source>
        <strain evidence="3 4">Grell-BS-1999</strain>
    </source>
</reference>
<name>B3S1F5_TRIAD</name>
<dbReference type="Pfam" id="PF01585">
    <property type="entry name" value="G-patch"/>
    <property type="match status" value="1"/>
</dbReference>